<evidence type="ECO:0000256" key="2">
    <source>
        <dbReference type="ARBA" id="ARBA00022801"/>
    </source>
</evidence>
<gene>
    <name evidence="4" type="ORF">GCM10022197_16860</name>
</gene>
<reference evidence="5" key="1">
    <citation type="journal article" date="2019" name="Int. J. Syst. Evol. Microbiol.">
        <title>The Global Catalogue of Microorganisms (GCM) 10K type strain sequencing project: providing services to taxonomists for standard genome sequencing and annotation.</title>
        <authorList>
            <consortium name="The Broad Institute Genomics Platform"/>
            <consortium name="The Broad Institute Genome Sequencing Center for Infectious Disease"/>
            <person name="Wu L."/>
            <person name="Ma J."/>
        </authorList>
    </citation>
    <scope>NUCLEOTIDE SEQUENCE [LARGE SCALE GENOMIC DNA]</scope>
    <source>
        <strain evidence="5">JCM 16540</strain>
    </source>
</reference>
<evidence type="ECO:0000256" key="3">
    <source>
        <dbReference type="SAM" id="MobiDB-lite"/>
    </source>
</evidence>
<dbReference type="InterPro" id="IPR016191">
    <property type="entry name" value="Ribonuclease/ribotoxin"/>
</dbReference>
<evidence type="ECO:0000313" key="4">
    <source>
        <dbReference type="EMBL" id="GAA3561855.1"/>
    </source>
</evidence>
<organism evidence="4 5">
    <name type="scientific">Microlunatus spumicola</name>
    <dbReference type="NCBI Taxonomy" id="81499"/>
    <lineage>
        <taxon>Bacteria</taxon>
        <taxon>Bacillati</taxon>
        <taxon>Actinomycetota</taxon>
        <taxon>Actinomycetes</taxon>
        <taxon>Propionibacteriales</taxon>
        <taxon>Propionibacteriaceae</taxon>
        <taxon>Microlunatus</taxon>
    </lineage>
</organism>
<dbReference type="Proteomes" id="UP001500767">
    <property type="component" value="Unassembled WGS sequence"/>
</dbReference>
<dbReference type="RefSeq" id="WP_344741788.1">
    <property type="nucleotide sequence ID" value="NZ_BAAAYR010000001.1"/>
</dbReference>
<keyword evidence="2" id="KW-0378">Hydrolase</keyword>
<comment type="caution">
    <text evidence="4">The sequence shown here is derived from an EMBL/GenBank/DDBJ whole genome shotgun (WGS) entry which is preliminary data.</text>
</comment>
<protein>
    <submittedName>
        <fullName evidence="4">Uncharacterized protein</fullName>
    </submittedName>
</protein>
<evidence type="ECO:0000256" key="1">
    <source>
        <dbReference type="ARBA" id="ARBA00022722"/>
    </source>
</evidence>
<name>A0ABP6X9U9_9ACTN</name>
<dbReference type="InterPro" id="IPR000026">
    <property type="entry name" value="N1-like"/>
</dbReference>
<dbReference type="SUPFAM" id="SSF53933">
    <property type="entry name" value="Microbial ribonucleases"/>
    <property type="match status" value="1"/>
</dbReference>
<dbReference type="EMBL" id="BAAAYR010000001">
    <property type="protein sequence ID" value="GAA3561855.1"/>
    <property type="molecule type" value="Genomic_DNA"/>
</dbReference>
<evidence type="ECO:0000313" key="5">
    <source>
        <dbReference type="Proteomes" id="UP001500767"/>
    </source>
</evidence>
<keyword evidence="1" id="KW-0540">Nuclease</keyword>
<sequence>MSGPARGARTATVVVTVLVLALVAVLVGLVGDGGSGAAAPATSTASAQPRTTARPTAPARRASPAPTRRSATTAPGGGLRSVSPADLPREAQATLSLIDAGGPFPYAQDGATFGNYERVLPAHPRGWYREYTVRTPGERDRGPRRIVTGDDDRLVYYTGDHYATFVQVVR</sequence>
<accession>A0ABP6X9U9</accession>
<dbReference type="Gene3D" id="3.10.450.30">
    <property type="entry name" value="Microbial ribonucleases"/>
    <property type="match status" value="1"/>
</dbReference>
<proteinExistence type="predicted"/>
<keyword evidence="5" id="KW-1185">Reference proteome</keyword>
<dbReference type="Pfam" id="PF00545">
    <property type="entry name" value="Ribonuclease"/>
    <property type="match status" value="1"/>
</dbReference>
<feature type="compositionally biased region" description="Low complexity" evidence="3">
    <location>
        <begin position="37"/>
        <end position="74"/>
    </location>
</feature>
<feature type="region of interest" description="Disordered" evidence="3">
    <location>
        <begin position="36"/>
        <end position="86"/>
    </location>
</feature>